<dbReference type="EMBL" id="DYXE01000058">
    <property type="protein sequence ID" value="HJH49946.1"/>
    <property type="molecule type" value="Genomic_DNA"/>
</dbReference>
<comment type="caution">
    <text evidence="1">The sequence shown here is derived from an EMBL/GenBank/DDBJ whole genome shotgun (WGS) entry which is preliminary data.</text>
</comment>
<dbReference type="AlphaFoldDB" id="A0A9D2VYB4"/>
<dbReference type="RefSeq" id="WP_277272095.1">
    <property type="nucleotide sequence ID" value="NZ_DYXE01000058.1"/>
</dbReference>
<reference evidence="1" key="2">
    <citation type="submission" date="2021-09" db="EMBL/GenBank/DDBJ databases">
        <authorList>
            <person name="Gilroy R."/>
        </authorList>
    </citation>
    <scope>NUCLEOTIDE SEQUENCE</scope>
    <source>
        <strain evidence="1">USAMLcec4-12693</strain>
    </source>
</reference>
<evidence type="ECO:0000313" key="2">
    <source>
        <dbReference type="Proteomes" id="UP000813420"/>
    </source>
</evidence>
<protein>
    <submittedName>
        <fullName evidence="1">DUF5721 family protein</fullName>
    </submittedName>
</protein>
<gene>
    <name evidence="1" type="ORF">K8V39_06760</name>
</gene>
<accession>A0A9D2VYB4</accession>
<evidence type="ECO:0000313" key="1">
    <source>
        <dbReference type="EMBL" id="HJH49946.1"/>
    </source>
</evidence>
<dbReference type="Pfam" id="PF18988">
    <property type="entry name" value="DUF5721"/>
    <property type="match status" value="1"/>
</dbReference>
<organism evidence="1 2">
    <name type="scientific">Merdimonas faecis</name>
    <dbReference type="NCBI Taxonomy" id="1653435"/>
    <lineage>
        <taxon>Bacteria</taxon>
        <taxon>Bacillati</taxon>
        <taxon>Bacillota</taxon>
        <taxon>Clostridia</taxon>
        <taxon>Lachnospirales</taxon>
        <taxon>Lachnospiraceae</taxon>
        <taxon>Merdimonas</taxon>
    </lineage>
</organism>
<reference evidence="1" key="1">
    <citation type="journal article" date="2021" name="PeerJ">
        <title>Extensive microbial diversity within the chicken gut microbiome revealed by metagenomics and culture.</title>
        <authorList>
            <person name="Gilroy R."/>
            <person name="Ravi A."/>
            <person name="Getino M."/>
            <person name="Pursley I."/>
            <person name="Horton D.L."/>
            <person name="Alikhan N.F."/>
            <person name="Baker D."/>
            <person name="Gharbi K."/>
            <person name="Hall N."/>
            <person name="Watson M."/>
            <person name="Adriaenssens E.M."/>
            <person name="Foster-Nyarko E."/>
            <person name="Jarju S."/>
            <person name="Secka A."/>
            <person name="Antonio M."/>
            <person name="Oren A."/>
            <person name="Chaudhuri R.R."/>
            <person name="La Ragione R."/>
            <person name="Hildebrand F."/>
            <person name="Pallen M.J."/>
        </authorList>
    </citation>
    <scope>NUCLEOTIDE SEQUENCE</scope>
    <source>
        <strain evidence="1">USAMLcec4-12693</strain>
    </source>
</reference>
<name>A0A9D2VYB4_9FIRM</name>
<dbReference type="InterPro" id="IPR043779">
    <property type="entry name" value="DUF5721"/>
</dbReference>
<sequence>MNVFTLSSKICMSHLLLKETFDRFLFIEGKITTFNTFQIDGYLQKDFFDTAPEQNYSHWRDVRAFCLQLIKGKRTPLNFKIVLSLAPEAFASFLSDHHLSTYRPEEIQGMYLNFHFDGNTLQCVTGVSLHGFRMDKTLEREWDTYAGKMLQEMMPGVSLE</sequence>
<proteinExistence type="predicted"/>
<dbReference type="Proteomes" id="UP000813420">
    <property type="component" value="Unassembled WGS sequence"/>
</dbReference>